<feature type="transmembrane region" description="Helical" evidence="7">
    <location>
        <begin position="120"/>
        <end position="140"/>
    </location>
</feature>
<keyword evidence="5" id="KW-0732">Signal</keyword>
<dbReference type="Proteomes" id="UP001188597">
    <property type="component" value="Unassembled WGS sequence"/>
</dbReference>
<evidence type="ECO:0000256" key="1">
    <source>
        <dbReference type="ARBA" id="ARBA00004613"/>
    </source>
</evidence>
<keyword evidence="3 6" id="KW-0713">Self-incompatibility</keyword>
<accession>A0AA88RU50</accession>
<evidence type="ECO:0000256" key="2">
    <source>
        <dbReference type="ARBA" id="ARBA00005581"/>
    </source>
</evidence>
<sequence length="262" mass="30795">MQILVNIQLMATSQFVYHFECGRTSSLLFHSYLCITGDRLINFLRLKNQNGNGGNGTRSKADRLINFLRLKNQNGNGGNGTRSKADRLINFLRLKNQKPYTVDMYAFSRRNGGNGTRSKSWLILYLLMIIAFSFACPAWARHSYPTYELHVISRIPQSYPPLTIRCQSKDDDLGYHTLYAGDDFHWRFRNNVIGTTLFFCHFWWDSKQKVFDVFNMKVWADKCKVNNFGSLNTCYWMVNNLGFFFTNRYSESGYWEKIYDWE</sequence>
<evidence type="ECO:0000313" key="8">
    <source>
        <dbReference type="EMBL" id="KAK2996273.1"/>
    </source>
</evidence>
<dbReference type="PANTHER" id="PTHR31232">
    <property type="match status" value="1"/>
</dbReference>
<evidence type="ECO:0000256" key="3">
    <source>
        <dbReference type="ARBA" id="ARBA00022471"/>
    </source>
</evidence>
<comment type="subcellular location">
    <subcellularLocation>
        <location evidence="1 6">Secreted</location>
    </subcellularLocation>
</comment>
<evidence type="ECO:0000256" key="4">
    <source>
        <dbReference type="ARBA" id="ARBA00022525"/>
    </source>
</evidence>
<name>A0AA88RU50_9ASTE</name>
<reference evidence="8" key="1">
    <citation type="submission" date="2022-12" db="EMBL/GenBank/DDBJ databases">
        <title>Draft genome assemblies for two species of Escallonia (Escalloniales).</title>
        <authorList>
            <person name="Chanderbali A."/>
            <person name="Dervinis C."/>
            <person name="Anghel I."/>
            <person name="Soltis D."/>
            <person name="Soltis P."/>
            <person name="Zapata F."/>
        </authorList>
    </citation>
    <scope>NUCLEOTIDE SEQUENCE</scope>
    <source>
        <strain evidence="8">UCBG64.0493</strain>
        <tissue evidence="8">Leaf</tissue>
    </source>
</reference>
<evidence type="ECO:0000256" key="6">
    <source>
        <dbReference type="RuleBase" id="RU367044"/>
    </source>
</evidence>
<gene>
    <name evidence="8" type="ORF">RJ639_026517</name>
</gene>
<dbReference type="PANTHER" id="PTHR31232:SF155">
    <property type="entry name" value="PLANT SELF-INCOMPATIBILITY PROTEIN S1 FAMILY"/>
    <property type="match status" value="1"/>
</dbReference>
<keyword evidence="7" id="KW-0812">Transmembrane</keyword>
<dbReference type="InterPro" id="IPR010264">
    <property type="entry name" value="Self-incomp_S1"/>
</dbReference>
<protein>
    <recommendedName>
        <fullName evidence="6">S-protein homolog</fullName>
    </recommendedName>
</protein>
<keyword evidence="4 6" id="KW-0964">Secreted</keyword>
<dbReference type="GO" id="GO:0060320">
    <property type="term" value="P:rejection of self pollen"/>
    <property type="evidence" value="ECO:0007669"/>
    <property type="project" value="UniProtKB-KW"/>
</dbReference>
<keyword evidence="9" id="KW-1185">Reference proteome</keyword>
<dbReference type="EMBL" id="JAVXUP010005299">
    <property type="protein sequence ID" value="KAK2996273.1"/>
    <property type="molecule type" value="Genomic_DNA"/>
</dbReference>
<dbReference type="GO" id="GO:0005576">
    <property type="term" value="C:extracellular region"/>
    <property type="evidence" value="ECO:0007669"/>
    <property type="project" value="UniProtKB-SubCell"/>
</dbReference>
<evidence type="ECO:0000256" key="7">
    <source>
        <dbReference type="SAM" id="Phobius"/>
    </source>
</evidence>
<dbReference type="Pfam" id="PF05938">
    <property type="entry name" value="Self-incomp_S1"/>
    <property type="match status" value="1"/>
</dbReference>
<comment type="caution">
    <text evidence="8">The sequence shown here is derived from an EMBL/GenBank/DDBJ whole genome shotgun (WGS) entry which is preliminary data.</text>
</comment>
<keyword evidence="7" id="KW-0472">Membrane</keyword>
<organism evidence="8 9">
    <name type="scientific">Escallonia herrerae</name>
    <dbReference type="NCBI Taxonomy" id="1293975"/>
    <lineage>
        <taxon>Eukaryota</taxon>
        <taxon>Viridiplantae</taxon>
        <taxon>Streptophyta</taxon>
        <taxon>Embryophyta</taxon>
        <taxon>Tracheophyta</taxon>
        <taxon>Spermatophyta</taxon>
        <taxon>Magnoliopsida</taxon>
        <taxon>eudicotyledons</taxon>
        <taxon>Gunneridae</taxon>
        <taxon>Pentapetalae</taxon>
        <taxon>asterids</taxon>
        <taxon>campanulids</taxon>
        <taxon>Escalloniales</taxon>
        <taxon>Escalloniaceae</taxon>
        <taxon>Escallonia</taxon>
    </lineage>
</organism>
<proteinExistence type="inferred from homology"/>
<evidence type="ECO:0000313" key="9">
    <source>
        <dbReference type="Proteomes" id="UP001188597"/>
    </source>
</evidence>
<keyword evidence="7" id="KW-1133">Transmembrane helix</keyword>
<comment type="similarity">
    <text evidence="2 6">Belongs to the plant self-incompatibility (S1) protein family.</text>
</comment>
<dbReference type="AlphaFoldDB" id="A0AA88RU50"/>
<evidence type="ECO:0000256" key="5">
    <source>
        <dbReference type="ARBA" id="ARBA00022729"/>
    </source>
</evidence>